<reference evidence="2" key="1">
    <citation type="journal article" date="2019" name="Int. J. Syst. Evol. Microbiol.">
        <title>The Global Catalogue of Microorganisms (GCM) 10K type strain sequencing project: providing services to taxonomists for standard genome sequencing and annotation.</title>
        <authorList>
            <consortium name="The Broad Institute Genomics Platform"/>
            <consortium name="The Broad Institute Genome Sequencing Center for Infectious Disease"/>
            <person name="Wu L."/>
            <person name="Ma J."/>
        </authorList>
    </citation>
    <scope>NUCLEOTIDE SEQUENCE [LARGE SCALE GENOMIC DNA]</scope>
    <source>
        <strain evidence="2">CGMCC 1.15461</strain>
    </source>
</reference>
<comment type="caution">
    <text evidence="1">The sequence shown here is derived from an EMBL/GenBank/DDBJ whole genome shotgun (WGS) entry which is preliminary data.</text>
</comment>
<accession>A0ABQ1JNJ2</accession>
<protein>
    <recommendedName>
        <fullName evidence="3">DUF4468 domain-containing protein</fullName>
    </recommendedName>
</protein>
<dbReference type="Proteomes" id="UP000615760">
    <property type="component" value="Unassembled WGS sequence"/>
</dbReference>
<keyword evidence="2" id="KW-1185">Reference proteome</keyword>
<evidence type="ECO:0000313" key="2">
    <source>
        <dbReference type="Proteomes" id="UP000615760"/>
    </source>
</evidence>
<dbReference type="EMBL" id="BMJE01000003">
    <property type="protein sequence ID" value="GGB73309.1"/>
    <property type="molecule type" value="Genomic_DNA"/>
</dbReference>
<proteinExistence type="predicted"/>
<gene>
    <name evidence="1" type="ORF">GCM10007424_11510</name>
</gene>
<sequence>MMIKKILINIVIFYITNSLYSQTQSVDSVSIAFKAKLFTVSEYGIANKEQILLDIESQEAKFLKTVYKNFFFLKIKFSQPYRNSNISVRTLNRKCYYYIAFNIIENRFYRLGGFNSLDVIDFISDLGNIENINIENWNKDLVQEIDIDCLYEYYYLDDKKRFKKKFLCFPNCNENTKTYYMEHKDNGSN</sequence>
<organism evidence="1 2">
    <name type="scientific">Flavobacterium suaedae</name>
    <dbReference type="NCBI Taxonomy" id="1767027"/>
    <lineage>
        <taxon>Bacteria</taxon>
        <taxon>Pseudomonadati</taxon>
        <taxon>Bacteroidota</taxon>
        <taxon>Flavobacteriia</taxon>
        <taxon>Flavobacteriales</taxon>
        <taxon>Flavobacteriaceae</taxon>
        <taxon>Flavobacterium</taxon>
    </lineage>
</organism>
<name>A0ABQ1JNJ2_9FLAO</name>
<evidence type="ECO:0000313" key="1">
    <source>
        <dbReference type="EMBL" id="GGB73309.1"/>
    </source>
</evidence>
<dbReference type="RefSeq" id="WP_188620309.1">
    <property type="nucleotide sequence ID" value="NZ_BMJE01000003.1"/>
</dbReference>
<evidence type="ECO:0008006" key="3">
    <source>
        <dbReference type="Google" id="ProtNLM"/>
    </source>
</evidence>